<feature type="transmembrane region" description="Helical" evidence="6">
    <location>
        <begin position="324"/>
        <end position="344"/>
    </location>
</feature>
<feature type="transmembrane region" description="Helical" evidence="6">
    <location>
        <begin position="413"/>
        <end position="432"/>
    </location>
</feature>
<dbReference type="PANTHER" id="PTHR30250">
    <property type="entry name" value="PST FAMILY PREDICTED COLANIC ACID TRANSPORTER"/>
    <property type="match status" value="1"/>
</dbReference>
<comment type="subcellular location">
    <subcellularLocation>
        <location evidence="1">Cell membrane</location>
        <topology evidence="1">Multi-pass membrane protein</topology>
    </subcellularLocation>
</comment>
<protein>
    <submittedName>
        <fullName evidence="7">Membrane protein involved in the export of O-antigen and teichoic acid</fullName>
    </submittedName>
</protein>
<dbReference type="InterPro" id="IPR002797">
    <property type="entry name" value="Polysacc_synth"/>
</dbReference>
<dbReference type="GO" id="GO:0005886">
    <property type="term" value="C:plasma membrane"/>
    <property type="evidence" value="ECO:0007669"/>
    <property type="project" value="UniProtKB-SubCell"/>
</dbReference>
<accession>A0A1G9ZEN1</accession>
<feature type="transmembrane region" description="Helical" evidence="6">
    <location>
        <begin position="86"/>
        <end position="109"/>
    </location>
</feature>
<evidence type="ECO:0000313" key="7">
    <source>
        <dbReference type="EMBL" id="SDN19615.1"/>
    </source>
</evidence>
<evidence type="ECO:0000256" key="5">
    <source>
        <dbReference type="ARBA" id="ARBA00023136"/>
    </source>
</evidence>
<evidence type="ECO:0000256" key="3">
    <source>
        <dbReference type="ARBA" id="ARBA00022692"/>
    </source>
</evidence>
<dbReference type="AlphaFoldDB" id="A0A1G9ZEN1"/>
<evidence type="ECO:0000256" key="1">
    <source>
        <dbReference type="ARBA" id="ARBA00004651"/>
    </source>
</evidence>
<feature type="transmembrane region" description="Helical" evidence="6">
    <location>
        <begin position="381"/>
        <end position="401"/>
    </location>
</feature>
<sequence length="477" mass="51278">MVSGDRGRLRELIGNTVLFAFGTLGVKLVSFVLMPLYTTVMTVEEYGVAELANNSTEVLLPVMSLGAVEALYRFSIDEEVQKRSLFTNSVILLAGGAVCVGVMCAVARVALGYTFALPVFVLFASVCSYKATAQFARGCGHVKRYVLYGMTNAIALLATTYWLVVHAGGGVSGYLWSYSIAHFAASAIAFVASREFRFLSWSSVDLTLLKRMLGYSLPLVPNLIAWWVVSISGRYIVLWCCGAGDAGIFTAASKLPAVINLGTSVFQLAWQYSASKAIGSPGSGVFFVRVLRGYAWAVLLLSGAVIALSRQISSLLLRSDFGVAWRYVPLLMLAAAFGALSIFFESFYQALMDNRMLMVSTLVGAVVNVIVGMLLSMAAGLWGAVFGMLSAYVVMFGIRAYDIRRRMSLPMTGLRIYRQLALVGVIAGVSSFEASPLSVSVTGASVLLLLLSDLGIVSALRNEARVWINTRVGRGVA</sequence>
<feature type="transmembrane region" description="Helical" evidence="6">
    <location>
        <begin position="145"/>
        <end position="163"/>
    </location>
</feature>
<dbReference type="RefSeq" id="WP_092531969.1">
    <property type="nucleotide sequence ID" value="NZ_FNIM01000001.1"/>
</dbReference>
<evidence type="ECO:0000313" key="8">
    <source>
        <dbReference type="Proteomes" id="UP000198541"/>
    </source>
</evidence>
<name>A0A1G9ZEN1_9ACTO</name>
<proteinExistence type="predicted"/>
<feature type="transmembrane region" description="Helical" evidence="6">
    <location>
        <begin position="212"/>
        <end position="229"/>
    </location>
</feature>
<dbReference type="Proteomes" id="UP000198541">
    <property type="component" value="Unassembled WGS sequence"/>
</dbReference>
<feature type="transmembrane region" description="Helical" evidence="6">
    <location>
        <begin position="356"/>
        <end position="375"/>
    </location>
</feature>
<dbReference type="Pfam" id="PF01943">
    <property type="entry name" value="Polysacc_synt"/>
    <property type="match status" value="1"/>
</dbReference>
<keyword evidence="5 6" id="KW-0472">Membrane</keyword>
<dbReference type="InterPro" id="IPR050833">
    <property type="entry name" value="Poly_Biosynth_Transport"/>
</dbReference>
<dbReference type="PANTHER" id="PTHR30250:SF11">
    <property type="entry name" value="O-ANTIGEN TRANSPORTER-RELATED"/>
    <property type="match status" value="1"/>
</dbReference>
<reference evidence="8" key="1">
    <citation type="submission" date="2016-10" db="EMBL/GenBank/DDBJ databases">
        <authorList>
            <person name="Varghese N."/>
            <person name="Submissions S."/>
        </authorList>
    </citation>
    <scope>NUCLEOTIDE SEQUENCE [LARGE SCALE GENOMIC DNA]</scope>
    <source>
        <strain evidence="8">DSM 27982</strain>
    </source>
</reference>
<gene>
    <name evidence="7" type="ORF">SAMN05216355_101161</name>
</gene>
<feature type="transmembrane region" description="Helical" evidence="6">
    <location>
        <begin position="293"/>
        <end position="312"/>
    </location>
</feature>
<keyword evidence="4 6" id="KW-1133">Transmembrane helix</keyword>
<evidence type="ECO:0000256" key="4">
    <source>
        <dbReference type="ARBA" id="ARBA00022989"/>
    </source>
</evidence>
<evidence type="ECO:0000256" key="6">
    <source>
        <dbReference type="SAM" id="Phobius"/>
    </source>
</evidence>
<feature type="transmembrane region" description="Helical" evidence="6">
    <location>
        <begin position="175"/>
        <end position="192"/>
    </location>
</feature>
<keyword evidence="2" id="KW-1003">Cell membrane</keyword>
<keyword evidence="8" id="KW-1185">Reference proteome</keyword>
<feature type="transmembrane region" description="Helical" evidence="6">
    <location>
        <begin position="12"/>
        <end position="38"/>
    </location>
</feature>
<feature type="transmembrane region" description="Helical" evidence="6">
    <location>
        <begin position="438"/>
        <end position="460"/>
    </location>
</feature>
<keyword evidence="3 6" id="KW-0812">Transmembrane</keyword>
<evidence type="ECO:0000256" key="2">
    <source>
        <dbReference type="ARBA" id="ARBA00022475"/>
    </source>
</evidence>
<dbReference type="EMBL" id="FNIM01000001">
    <property type="protein sequence ID" value="SDN19615.1"/>
    <property type="molecule type" value="Genomic_DNA"/>
</dbReference>
<organism evidence="7 8">
    <name type="scientific">Actinomyces ruminicola</name>
    <dbReference type="NCBI Taxonomy" id="332524"/>
    <lineage>
        <taxon>Bacteria</taxon>
        <taxon>Bacillati</taxon>
        <taxon>Actinomycetota</taxon>
        <taxon>Actinomycetes</taxon>
        <taxon>Actinomycetales</taxon>
        <taxon>Actinomycetaceae</taxon>
        <taxon>Actinomyces</taxon>
    </lineage>
</organism>